<organism evidence="1 2">
    <name type="scientific">Peronosclerospora sorghi</name>
    <dbReference type="NCBI Taxonomy" id="230839"/>
    <lineage>
        <taxon>Eukaryota</taxon>
        <taxon>Sar</taxon>
        <taxon>Stramenopiles</taxon>
        <taxon>Oomycota</taxon>
        <taxon>Peronosporomycetes</taxon>
        <taxon>Peronosporales</taxon>
        <taxon>Peronosporaceae</taxon>
        <taxon>Peronosclerospora</taxon>
    </lineage>
</organism>
<evidence type="ECO:0000313" key="2">
    <source>
        <dbReference type="Proteomes" id="UP001163321"/>
    </source>
</evidence>
<keyword evidence="2" id="KW-1185">Reference proteome</keyword>
<comment type="caution">
    <text evidence="1">The sequence shown here is derived from an EMBL/GenBank/DDBJ whole genome shotgun (WGS) entry which is preliminary data.</text>
</comment>
<proteinExistence type="predicted"/>
<gene>
    <name evidence="1" type="ORF">PsorP6_010325</name>
</gene>
<protein>
    <submittedName>
        <fullName evidence="1">Uncharacterized protein</fullName>
    </submittedName>
</protein>
<dbReference type="Proteomes" id="UP001163321">
    <property type="component" value="Chromosome 6"/>
</dbReference>
<evidence type="ECO:0000313" key="1">
    <source>
        <dbReference type="EMBL" id="KAI9910418.1"/>
    </source>
</evidence>
<reference evidence="1 2" key="1">
    <citation type="journal article" date="2022" name="bioRxiv">
        <title>The genome of the oomycete Peronosclerospora sorghi, a cosmopolitan pathogen of maize and sorghum, is inflated with dispersed pseudogenes.</title>
        <authorList>
            <person name="Fletcher K."/>
            <person name="Martin F."/>
            <person name="Isakeit T."/>
            <person name="Cavanaugh K."/>
            <person name="Magill C."/>
            <person name="Michelmore R."/>
        </authorList>
    </citation>
    <scope>NUCLEOTIDE SEQUENCE [LARGE SCALE GENOMIC DNA]</scope>
    <source>
        <strain evidence="1">P6</strain>
    </source>
</reference>
<sequence>MLRGKRALVVGLLNKYSLAAGVTQALLSHGANVIVSSKTRLSESHVHSCAFKIPNPSVATLQLEQCDVESDTSIEQLLQRCSERFRGKLDILVHAVAFAPRDAFTNGLLDTSRTVWTQAMDVSAYSLVALTRAAKPLMMMSDGKEENGNEALDRSVLALTYAGSTKVVPNYNVMGPAKAALEATARQLAYELGPAGIRVNCLSPGPMNTVSARGIVGISNMSKYAESHAPLLRTSSLADVGSVAAFLSSDLAASVTGQTIYGEKRGIHWQEGVCAYKSLCSHCYIQVDGGLSAMAPFAKDV</sequence>
<name>A0ACC0VV73_9STRA</name>
<dbReference type="EMBL" id="CM047585">
    <property type="protein sequence ID" value="KAI9910418.1"/>
    <property type="molecule type" value="Genomic_DNA"/>
</dbReference>
<accession>A0ACC0VV73</accession>